<reference evidence="2" key="1">
    <citation type="journal article" date="2020" name="Nature">
        <title>Giant virus diversity and host interactions through global metagenomics.</title>
        <authorList>
            <person name="Schulz F."/>
            <person name="Roux S."/>
            <person name="Paez-Espino D."/>
            <person name="Jungbluth S."/>
            <person name="Walsh D.A."/>
            <person name="Denef V.J."/>
            <person name="McMahon K.D."/>
            <person name="Konstantinidis K.T."/>
            <person name="Eloe-Fadrosh E.A."/>
            <person name="Kyrpides N.C."/>
            <person name="Woyke T."/>
        </authorList>
    </citation>
    <scope>NUCLEOTIDE SEQUENCE</scope>
    <source>
        <strain evidence="2">GVMAG-M-3300009161-30</strain>
    </source>
</reference>
<proteinExistence type="predicted"/>
<sequence length="123" mass="12945">MASFQGIVIIVAVLLLIISLILIGVLLVKSKNTEQWPPMLGDCPDYWIDTSGNGSNCVNLKDLGTCNAIAGDGKHLTMDFSVAPYTGADGLCQKYVWANSCGITWDGITSGVTNPCTPPVPSA</sequence>
<evidence type="ECO:0008006" key="3">
    <source>
        <dbReference type="Google" id="ProtNLM"/>
    </source>
</evidence>
<name>A0A6C0EW90_9ZZZZ</name>
<dbReference type="EMBL" id="MN738944">
    <property type="protein sequence ID" value="QHT32510.1"/>
    <property type="molecule type" value="Genomic_DNA"/>
</dbReference>
<keyword evidence="1" id="KW-1133">Transmembrane helix</keyword>
<protein>
    <recommendedName>
        <fullName evidence="3">CPW-WPC domain-containing protein</fullName>
    </recommendedName>
</protein>
<keyword evidence="1" id="KW-0472">Membrane</keyword>
<accession>A0A6C0EW90</accession>
<evidence type="ECO:0000313" key="2">
    <source>
        <dbReference type="EMBL" id="QHT32510.1"/>
    </source>
</evidence>
<feature type="transmembrane region" description="Helical" evidence="1">
    <location>
        <begin position="6"/>
        <end position="28"/>
    </location>
</feature>
<dbReference type="AlphaFoldDB" id="A0A6C0EW90"/>
<keyword evidence="1" id="KW-0812">Transmembrane</keyword>
<evidence type="ECO:0000256" key="1">
    <source>
        <dbReference type="SAM" id="Phobius"/>
    </source>
</evidence>
<organism evidence="2">
    <name type="scientific">viral metagenome</name>
    <dbReference type="NCBI Taxonomy" id="1070528"/>
    <lineage>
        <taxon>unclassified sequences</taxon>
        <taxon>metagenomes</taxon>
        <taxon>organismal metagenomes</taxon>
    </lineage>
</organism>